<feature type="region of interest" description="Disordered" evidence="1">
    <location>
        <begin position="548"/>
        <end position="874"/>
    </location>
</feature>
<organism evidence="2 3">
    <name type="scientific">Lentinula aciculospora</name>
    <dbReference type="NCBI Taxonomy" id="153920"/>
    <lineage>
        <taxon>Eukaryota</taxon>
        <taxon>Fungi</taxon>
        <taxon>Dikarya</taxon>
        <taxon>Basidiomycota</taxon>
        <taxon>Agaricomycotina</taxon>
        <taxon>Agaricomycetes</taxon>
        <taxon>Agaricomycetidae</taxon>
        <taxon>Agaricales</taxon>
        <taxon>Marasmiineae</taxon>
        <taxon>Omphalotaceae</taxon>
        <taxon>Lentinula</taxon>
    </lineage>
</organism>
<evidence type="ECO:0000256" key="1">
    <source>
        <dbReference type="SAM" id="MobiDB-lite"/>
    </source>
</evidence>
<protein>
    <submittedName>
        <fullName evidence="2">Uncharacterized protein</fullName>
    </submittedName>
</protein>
<comment type="caution">
    <text evidence="2">The sequence shown here is derived from an EMBL/GenBank/DDBJ whole genome shotgun (WGS) entry which is preliminary data.</text>
</comment>
<feature type="compositionally biased region" description="Low complexity" evidence="1">
    <location>
        <begin position="831"/>
        <end position="840"/>
    </location>
</feature>
<dbReference type="EMBL" id="JAOTPV010000034">
    <property type="protein sequence ID" value="KAJ4468760.1"/>
    <property type="molecule type" value="Genomic_DNA"/>
</dbReference>
<gene>
    <name evidence="2" type="ORF">J3R30DRAFT_1602531</name>
</gene>
<feature type="compositionally biased region" description="Low complexity" evidence="1">
    <location>
        <begin position="401"/>
        <end position="420"/>
    </location>
</feature>
<feature type="compositionally biased region" description="Polar residues" evidence="1">
    <location>
        <begin position="141"/>
        <end position="162"/>
    </location>
</feature>
<feature type="compositionally biased region" description="Basic residues" evidence="1">
    <location>
        <begin position="382"/>
        <end position="396"/>
    </location>
</feature>
<feature type="compositionally biased region" description="Low complexity" evidence="1">
    <location>
        <begin position="774"/>
        <end position="786"/>
    </location>
</feature>
<feature type="compositionally biased region" description="Basic and acidic residues" evidence="1">
    <location>
        <begin position="260"/>
        <end position="270"/>
    </location>
</feature>
<keyword evidence="3" id="KW-1185">Reference proteome</keyword>
<feature type="region of interest" description="Disordered" evidence="1">
    <location>
        <begin position="192"/>
        <end position="337"/>
    </location>
</feature>
<feature type="compositionally biased region" description="Basic and acidic residues" evidence="1">
    <location>
        <begin position="604"/>
        <end position="632"/>
    </location>
</feature>
<dbReference type="Proteomes" id="UP001150266">
    <property type="component" value="Unassembled WGS sequence"/>
</dbReference>
<feature type="compositionally biased region" description="Basic and acidic residues" evidence="1">
    <location>
        <begin position="565"/>
        <end position="580"/>
    </location>
</feature>
<sequence length="960" mass="104156">MMSSNSYPQPFAGAPPIPQGYNVPPSQWNTGVWQRNPRYNSLGVPTQIPQAVWVPGAAWGQPQQQQQQYNPYKRHVNPPSAAYLSQKLSDNPLGLSNMITREELYGPGVDGAPPETPWIWNPRSLDDANSNSKSNQFNNNARQSSEPPVSVSHRPQSQSVSRHASEPPPDNYQNHQERAIAPLARPKKYAVSASAQAASAPAQGSQPQPPATSSASAYALSRAAAAATSTSADDTASDAPYSSATPTRPFRPTFSTRIVRTPDHYRHDDNDTPSNGNPNSSLTRSATMPSSTGNAGQNHTTPARSRSQSTSHARDTSADSTVGPSTGTGTITDASVFVDEPGTLLSPLVMNTPMPPTSKPLGRHHTAPALSTIQEQTSPSERHHHHHSSHRQRSSSRHPESINSTPSKSRSSSNSKTSTPGASAPGESNTNTNYFSLRNNATGGTSSASAAAASASRSQSQPQTTPPNQSNAASLFGNRTPNPLPTPPRVFDMNHPSYSRANMYTPPTGIGSSSTIAYTTPVSAPAHGSSTTTFGVISSSAGISSASASASAQAQASRSSRSRPQSRDDTRDREPVRESPSRVGAQQERSHSRAHSGEPSYSREPSRSRGPSREPSREPVARRLPDRFRDSDNPYPFIAPDGTPPVEQGPEFEARVVAELATKYNIRGEPPKSRQRYQNGSGMSAPAVSSAPATTTTFERFPLPTPPESFLEQRRQEARKEEERLKKEKEAREREQQQQQQYSYHQSASSYQTPKTSPYNDNTNRSPQRSPSYAPQHSSASRQSSPYPSPNNATQQRSSPYPSPNNNVTATQRSPYPSPSNAPQRSPYPSPYSNASSTQPSPRPSPPKHSHHAFQGGRNGTNSGHRIRKGYWNSRGDHLTHTGYIVYAPPEEANPPELESYPGQWSGFQDEYGNIAKFEVGRKELPESLPTNGRSPKRPYDICQIRLVVLKPKRHFSCIP</sequence>
<feature type="compositionally biased region" description="Basic and acidic residues" evidence="1">
    <location>
        <begin position="711"/>
        <end position="736"/>
    </location>
</feature>
<feature type="compositionally biased region" description="Polar residues" evidence="1">
    <location>
        <begin position="272"/>
        <end position="311"/>
    </location>
</feature>
<feature type="region of interest" description="Disordered" evidence="1">
    <location>
        <begin position="1"/>
        <end position="23"/>
    </location>
</feature>
<evidence type="ECO:0000313" key="2">
    <source>
        <dbReference type="EMBL" id="KAJ4468760.1"/>
    </source>
</evidence>
<feature type="compositionally biased region" description="Polar residues" evidence="1">
    <location>
        <begin position="791"/>
        <end position="815"/>
    </location>
</feature>
<feature type="region of interest" description="Disordered" evidence="1">
    <location>
        <begin position="374"/>
        <end position="506"/>
    </location>
</feature>
<evidence type="ECO:0000313" key="3">
    <source>
        <dbReference type="Proteomes" id="UP001150266"/>
    </source>
</evidence>
<feature type="compositionally biased region" description="Low complexity" evidence="1">
    <location>
        <begin position="684"/>
        <end position="697"/>
    </location>
</feature>
<feature type="compositionally biased region" description="Low complexity" evidence="1">
    <location>
        <begin position="192"/>
        <end position="257"/>
    </location>
</feature>
<feature type="compositionally biased region" description="Polar residues" evidence="1">
    <location>
        <begin position="426"/>
        <end position="438"/>
    </location>
</feature>
<name>A0A9W8ZYL6_9AGAR</name>
<dbReference type="OrthoDB" id="3255291at2759"/>
<feature type="region of interest" description="Disordered" evidence="1">
    <location>
        <begin position="59"/>
        <end position="93"/>
    </location>
</feature>
<feature type="compositionally biased region" description="Polar residues" evidence="1">
    <location>
        <begin position="742"/>
        <end position="773"/>
    </location>
</feature>
<feature type="compositionally biased region" description="Low complexity" evidence="1">
    <location>
        <begin position="439"/>
        <end position="472"/>
    </location>
</feature>
<accession>A0A9W8ZYL6</accession>
<feature type="compositionally biased region" description="Polar residues" evidence="1">
    <location>
        <begin position="318"/>
        <end position="333"/>
    </location>
</feature>
<feature type="compositionally biased region" description="Low complexity" evidence="1">
    <location>
        <begin position="129"/>
        <end position="140"/>
    </location>
</feature>
<feature type="region of interest" description="Disordered" evidence="1">
    <location>
        <begin position="106"/>
        <end position="174"/>
    </location>
</feature>
<dbReference type="AlphaFoldDB" id="A0A9W8ZYL6"/>
<reference evidence="2" key="1">
    <citation type="submission" date="2022-08" db="EMBL/GenBank/DDBJ databases">
        <title>A Global Phylogenomic Analysis of the Shiitake Genus Lentinula.</title>
        <authorList>
            <consortium name="DOE Joint Genome Institute"/>
            <person name="Sierra-Patev S."/>
            <person name="Min B."/>
            <person name="Naranjo-Ortiz M."/>
            <person name="Looney B."/>
            <person name="Konkel Z."/>
            <person name="Slot J.C."/>
            <person name="Sakamoto Y."/>
            <person name="Steenwyk J.L."/>
            <person name="Rokas A."/>
            <person name="Carro J."/>
            <person name="Camarero S."/>
            <person name="Ferreira P."/>
            <person name="Molpeceres G."/>
            <person name="Ruiz-Duenas F.J."/>
            <person name="Serrano A."/>
            <person name="Henrissat B."/>
            <person name="Drula E."/>
            <person name="Hughes K.W."/>
            <person name="Mata J.L."/>
            <person name="Ishikawa N.K."/>
            <person name="Vargas-Isla R."/>
            <person name="Ushijima S."/>
            <person name="Smith C.A."/>
            <person name="Ahrendt S."/>
            <person name="Andreopoulos W."/>
            <person name="He G."/>
            <person name="Labutti K."/>
            <person name="Lipzen A."/>
            <person name="Ng V."/>
            <person name="Riley R."/>
            <person name="Sandor L."/>
            <person name="Barry K."/>
            <person name="Martinez A.T."/>
            <person name="Xiao Y."/>
            <person name="Gibbons J.G."/>
            <person name="Terashima K."/>
            <person name="Grigoriev I.V."/>
            <person name="Hibbett D.S."/>
        </authorList>
    </citation>
    <scope>NUCLEOTIDE SEQUENCE</scope>
    <source>
        <strain evidence="2">JLM2183</strain>
    </source>
</reference>
<feature type="compositionally biased region" description="Pro residues" evidence="1">
    <location>
        <begin position="816"/>
        <end position="830"/>
    </location>
</feature>
<proteinExistence type="predicted"/>
<feature type="compositionally biased region" description="Low complexity" evidence="1">
    <location>
        <begin position="548"/>
        <end position="563"/>
    </location>
</feature>